<dbReference type="SMART" id="SM00672">
    <property type="entry name" value="CAP10"/>
    <property type="match status" value="1"/>
</dbReference>
<dbReference type="Proteomes" id="UP000756921">
    <property type="component" value="Unassembled WGS sequence"/>
</dbReference>
<evidence type="ECO:0000313" key="5">
    <source>
        <dbReference type="Proteomes" id="UP000756921"/>
    </source>
</evidence>
<gene>
    <name evidence="4" type="ORF">PMIN01_12800</name>
</gene>
<organism evidence="4 5">
    <name type="scientific">Paraphaeosphaeria minitans</name>
    <dbReference type="NCBI Taxonomy" id="565426"/>
    <lineage>
        <taxon>Eukaryota</taxon>
        <taxon>Fungi</taxon>
        <taxon>Dikarya</taxon>
        <taxon>Ascomycota</taxon>
        <taxon>Pezizomycotina</taxon>
        <taxon>Dothideomycetes</taxon>
        <taxon>Pleosporomycetidae</taxon>
        <taxon>Pleosporales</taxon>
        <taxon>Massarineae</taxon>
        <taxon>Didymosphaeriaceae</taxon>
        <taxon>Paraphaeosphaeria</taxon>
    </lineage>
</organism>
<evidence type="ECO:0000313" key="4">
    <source>
        <dbReference type="EMBL" id="KAF9729110.1"/>
    </source>
</evidence>
<accession>A0A9P6G763</accession>
<protein>
    <submittedName>
        <fullName evidence="4">O-glucosyltransferase rumi-like protein</fullName>
    </submittedName>
</protein>
<evidence type="ECO:0000256" key="2">
    <source>
        <dbReference type="SAM" id="MobiDB-lite"/>
    </source>
</evidence>
<dbReference type="Pfam" id="PF05686">
    <property type="entry name" value="Glyco_transf_90"/>
    <property type="match status" value="1"/>
</dbReference>
<feature type="region of interest" description="Disordered" evidence="2">
    <location>
        <begin position="467"/>
        <end position="487"/>
    </location>
</feature>
<keyword evidence="1" id="KW-0175">Coiled coil</keyword>
<sequence>MTWKSRTSLAAAGALCLFLLIAMGFNANTRPGGFYIPALSNAQPSHEAGRGEDMPTPAPSSQHAIEGIATSLQVLSRFDVYGLASGECDAEFKGLFKEIDRAAAHKKDTGNVTSSDIDLHWKQDGALRGMIWRQKLYILDSKIDGEYVAPRALSILHQIDRAITTSPEPVPDIEFSVMITDLPDDATTESHANHTFWALSRLSDDKNTWLMPDFGYWSWPLDLVGSYEQIRVEMAQNQLAWKDRVPKVLWRGALKTNKVRQTMYQATRGKIWADIEEIKWQNRIEVSGGSAASAISMVDHCKYQYLLHTKGRSYSGRGKYLLNCGSVVIMHKSEWIEPYQDVYVKTGAEQNIVEVERDFSDLEGKMQQLLHQPLLAESIAKNSQKTFRDRYMTPAAQACYWRKLFHAWAGVSFQPEPFEVVNGKTRLRGVPFETFVTVEILRRVLILEEDDLAMLIIKPECTRPAHATRAAHHVKEESGANSDTKPA</sequence>
<dbReference type="InterPro" id="IPR006598">
    <property type="entry name" value="CAP10"/>
</dbReference>
<feature type="coiled-coil region" evidence="1">
    <location>
        <begin position="345"/>
        <end position="372"/>
    </location>
</feature>
<dbReference type="EMBL" id="WJXW01000017">
    <property type="protein sequence ID" value="KAF9729110.1"/>
    <property type="molecule type" value="Genomic_DNA"/>
</dbReference>
<reference evidence="4" key="1">
    <citation type="journal article" date="2020" name="Mol. Plant Microbe Interact.">
        <title>Genome Sequence of the Biocontrol Agent Coniothyrium minitans strain Conio (IMI 134523).</title>
        <authorList>
            <person name="Patel D."/>
            <person name="Shittu T.A."/>
            <person name="Baroncelli R."/>
            <person name="Muthumeenakshi S."/>
            <person name="Osborne T.H."/>
            <person name="Janganan T.K."/>
            <person name="Sreenivasaprasad S."/>
        </authorList>
    </citation>
    <scope>NUCLEOTIDE SEQUENCE</scope>
    <source>
        <strain evidence="4">Conio</strain>
    </source>
</reference>
<dbReference type="PANTHER" id="PTHR12203">
    <property type="entry name" value="KDEL LYS-ASP-GLU-LEU CONTAINING - RELATED"/>
    <property type="match status" value="1"/>
</dbReference>
<proteinExistence type="predicted"/>
<evidence type="ECO:0000259" key="3">
    <source>
        <dbReference type="SMART" id="SM00672"/>
    </source>
</evidence>
<dbReference type="AlphaFoldDB" id="A0A9P6G763"/>
<dbReference type="OrthoDB" id="202415at2759"/>
<keyword evidence="5" id="KW-1185">Reference proteome</keyword>
<name>A0A9P6G763_9PLEO</name>
<dbReference type="InterPro" id="IPR051091">
    <property type="entry name" value="O-Glucosyltr/Glycosyltrsf_90"/>
</dbReference>
<feature type="domain" description="Glycosyl transferase CAP10" evidence="3">
    <location>
        <begin position="169"/>
        <end position="413"/>
    </location>
</feature>
<dbReference type="PANTHER" id="PTHR12203:SF107">
    <property type="entry name" value="GLYCOSYL TRANSFERASE CAP10 DOMAIN-CONTAINING PROTEIN"/>
    <property type="match status" value="1"/>
</dbReference>
<evidence type="ECO:0000256" key="1">
    <source>
        <dbReference type="SAM" id="Coils"/>
    </source>
</evidence>
<comment type="caution">
    <text evidence="4">The sequence shown here is derived from an EMBL/GenBank/DDBJ whole genome shotgun (WGS) entry which is preliminary data.</text>
</comment>